<dbReference type="EMBL" id="FMWG01000004">
    <property type="protein sequence ID" value="SCZ60783.1"/>
    <property type="molecule type" value="Genomic_DNA"/>
</dbReference>
<accession>A0A1G5QFZ8</accession>
<keyword evidence="1" id="KW-0238">DNA-binding</keyword>
<protein>
    <submittedName>
        <fullName evidence="1">DNA-binding transcriptional regulator, GntR family</fullName>
    </submittedName>
</protein>
<organism evidence="1 2">
    <name type="scientific">Epibacterium ulvae</name>
    <dbReference type="NCBI Taxonomy" id="1156985"/>
    <lineage>
        <taxon>Bacteria</taxon>
        <taxon>Pseudomonadati</taxon>
        <taxon>Pseudomonadota</taxon>
        <taxon>Alphaproteobacteria</taxon>
        <taxon>Rhodobacterales</taxon>
        <taxon>Roseobacteraceae</taxon>
        <taxon>Epibacterium</taxon>
    </lineage>
</organism>
<keyword evidence="2" id="KW-1185">Reference proteome</keyword>
<proteinExistence type="predicted"/>
<evidence type="ECO:0000313" key="2">
    <source>
        <dbReference type="Proteomes" id="UP000198767"/>
    </source>
</evidence>
<name>A0A1G5QFZ8_9RHOB</name>
<dbReference type="PANTHER" id="PTHR43537">
    <property type="entry name" value="TRANSCRIPTIONAL REGULATOR, GNTR FAMILY"/>
    <property type="match status" value="1"/>
</dbReference>
<dbReference type="PANTHER" id="PTHR43537:SF5">
    <property type="entry name" value="UXU OPERON TRANSCRIPTIONAL REGULATOR"/>
    <property type="match status" value="1"/>
</dbReference>
<reference evidence="1 2" key="1">
    <citation type="submission" date="2016-10" db="EMBL/GenBank/DDBJ databases">
        <authorList>
            <person name="de Groot N.N."/>
        </authorList>
    </citation>
    <scope>NUCLEOTIDE SEQUENCE [LARGE SCALE GENOMIC DNA]</scope>
    <source>
        <strain evidence="1 2">U95</strain>
    </source>
</reference>
<dbReference type="SUPFAM" id="SSF46785">
    <property type="entry name" value="Winged helix' DNA-binding domain"/>
    <property type="match status" value="1"/>
</dbReference>
<dbReference type="AlphaFoldDB" id="A0A1G5QFZ8"/>
<dbReference type="STRING" id="1156985.SAMN04488118_104151"/>
<gene>
    <name evidence="1" type="ORF">SAMN04488118_104151</name>
</gene>
<evidence type="ECO:0000313" key="1">
    <source>
        <dbReference type="EMBL" id="SCZ60783.1"/>
    </source>
</evidence>
<dbReference type="Gene3D" id="1.10.10.10">
    <property type="entry name" value="Winged helix-like DNA-binding domain superfamily/Winged helix DNA-binding domain"/>
    <property type="match status" value="1"/>
</dbReference>
<dbReference type="GO" id="GO:0003677">
    <property type="term" value="F:DNA binding"/>
    <property type="evidence" value="ECO:0007669"/>
    <property type="project" value="UniProtKB-KW"/>
</dbReference>
<dbReference type="InterPro" id="IPR036388">
    <property type="entry name" value="WH-like_DNA-bd_sf"/>
</dbReference>
<sequence length="225" mass="24549">MLAATIWCELRPGEIVTEADIMERFGLSRAAARSGLTRLGFDGWATSKARMGWEILPVTGQLIGDVLEARRIVEPGLAHVLLSESARAEIAQIEIILTALMRGGDQTALGSIRHHVDRIDGLLLGAMNPLTARHLRKLWHHSARITHYLEGGSGTLFRRDDVFDLIHAVLAGDRAGIESARLALIAAQERYFLHQLLKNDAPLLPGSGLAARGPQENAAPNRRPS</sequence>
<dbReference type="Proteomes" id="UP000198767">
    <property type="component" value="Unassembled WGS sequence"/>
</dbReference>
<dbReference type="InterPro" id="IPR036390">
    <property type="entry name" value="WH_DNA-bd_sf"/>
</dbReference>